<accession>A0A0B6ZES6</accession>
<organism evidence="2">
    <name type="scientific">Arion vulgaris</name>
    <dbReference type="NCBI Taxonomy" id="1028688"/>
    <lineage>
        <taxon>Eukaryota</taxon>
        <taxon>Metazoa</taxon>
        <taxon>Spiralia</taxon>
        <taxon>Lophotrochozoa</taxon>
        <taxon>Mollusca</taxon>
        <taxon>Gastropoda</taxon>
        <taxon>Heterobranchia</taxon>
        <taxon>Euthyneura</taxon>
        <taxon>Panpulmonata</taxon>
        <taxon>Eupulmonata</taxon>
        <taxon>Stylommatophora</taxon>
        <taxon>Helicina</taxon>
        <taxon>Arionoidea</taxon>
        <taxon>Arionidae</taxon>
        <taxon>Arion</taxon>
    </lineage>
</organism>
<dbReference type="EMBL" id="HACG01020158">
    <property type="protein sequence ID" value="CEK67023.1"/>
    <property type="molecule type" value="Transcribed_RNA"/>
</dbReference>
<name>A0A0B6ZES6_9EUPU</name>
<reference evidence="2" key="1">
    <citation type="submission" date="2014-12" db="EMBL/GenBank/DDBJ databases">
        <title>Insight into the proteome of Arion vulgaris.</title>
        <authorList>
            <person name="Aradska J."/>
            <person name="Bulat T."/>
            <person name="Smidak R."/>
            <person name="Sarate P."/>
            <person name="Gangsoo J."/>
            <person name="Sialana F."/>
            <person name="Bilban M."/>
            <person name="Lubec G."/>
        </authorList>
    </citation>
    <scope>NUCLEOTIDE SEQUENCE</scope>
    <source>
        <tissue evidence="2">Skin</tissue>
    </source>
</reference>
<evidence type="ECO:0000313" key="2">
    <source>
        <dbReference type="EMBL" id="CEK67023.1"/>
    </source>
</evidence>
<feature type="compositionally biased region" description="Polar residues" evidence="1">
    <location>
        <begin position="54"/>
        <end position="91"/>
    </location>
</feature>
<evidence type="ECO:0000256" key="1">
    <source>
        <dbReference type="SAM" id="MobiDB-lite"/>
    </source>
</evidence>
<protein>
    <submittedName>
        <fullName evidence="2">Uncharacterized protein</fullName>
    </submittedName>
</protein>
<feature type="region of interest" description="Disordered" evidence="1">
    <location>
        <begin position="19"/>
        <end position="91"/>
    </location>
</feature>
<sequence length="104" mass="11385">EIVNHETKVVQPCVLIDSDDDDVTILTPVDKSKSTSQQSTQNTEQQAKSPGQKGPQSSQNHNQSAQVPRTLWHSGNSQSMPSMEQLRSQFTTAVNKSLPLAAQQ</sequence>
<dbReference type="AlphaFoldDB" id="A0A0B6ZES6"/>
<feature type="compositionally biased region" description="Low complexity" evidence="1">
    <location>
        <begin position="34"/>
        <end position="48"/>
    </location>
</feature>
<gene>
    <name evidence="2" type="primary">ORF61066</name>
</gene>
<feature type="non-terminal residue" evidence="2">
    <location>
        <position position="1"/>
    </location>
</feature>
<proteinExistence type="predicted"/>
<feature type="non-terminal residue" evidence="2">
    <location>
        <position position="104"/>
    </location>
</feature>